<evidence type="ECO:0000313" key="10">
    <source>
        <dbReference type="Proteomes" id="UP000180253"/>
    </source>
</evidence>
<evidence type="ECO:0000313" key="9">
    <source>
        <dbReference type="EMBL" id="OHU93920.1"/>
    </source>
</evidence>
<evidence type="ECO:0000256" key="3">
    <source>
        <dbReference type="ARBA" id="ARBA00022729"/>
    </source>
</evidence>
<comment type="similarity">
    <text evidence="2 7">Belongs to the FKBP-type PPIase family.</text>
</comment>
<evidence type="ECO:0000259" key="8">
    <source>
        <dbReference type="PROSITE" id="PS50059"/>
    </source>
</evidence>
<accession>A0A1S1MYC1</accession>
<dbReference type="PANTHER" id="PTHR43811">
    <property type="entry name" value="FKBP-TYPE PEPTIDYL-PROLYL CIS-TRANS ISOMERASE FKPA"/>
    <property type="match status" value="1"/>
</dbReference>
<name>A0A1S1MYC1_9GAMM</name>
<proteinExistence type="inferred from homology"/>
<dbReference type="FunFam" id="3.10.50.40:FF:000045">
    <property type="entry name" value="Peptidyl-prolyl cis-trans isomerase"/>
    <property type="match status" value="1"/>
</dbReference>
<keyword evidence="5 6" id="KW-0413">Isomerase</keyword>
<gene>
    <name evidence="9" type="ORF">BIW53_16985</name>
</gene>
<evidence type="ECO:0000256" key="4">
    <source>
        <dbReference type="ARBA" id="ARBA00023110"/>
    </source>
</evidence>
<dbReference type="GO" id="GO:0003755">
    <property type="term" value="F:peptidyl-prolyl cis-trans isomerase activity"/>
    <property type="evidence" value="ECO:0007669"/>
    <property type="project" value="UniProtKB-UniRule"/>
</dbReference>
<keyword evidence="3" id="KW-0732">Signal</keyword>
<dbReference type="PROSITE" id="PS50059">
    <property type="entry name" value="FKBP_PPIASE"/>
    <property type="match status" value="1"/>
</dbReference>
<dbReference type="InterPro" id="IPR046357">
    <property type="entry name" value="PPIase_dom_sf"/>
</dbReference>
<dbReference type="EMBL" id="MNAN01000035">
    <property type="protein sequence ID" value="OHU93920.1"/>
    <property type="molecule type" value="Genomic_DNA"/>
</dbReference>
<dbReference type="AlphaFoldDB" id="A0A1S1MYC1"/>
<dbReference type="PANTHER" id="PTHR43811:SF57">
    <property type="entry name" value="FKBP-TYPE PEPTIDYL-PROLYL CIS-TRANS ISOMERASE FKPA-RELATED"/>
    <property type="match status" value="1"/>
</dbReference>
<dbReference type="SUPFAM" id="SSF54534">
    <property type="entry name" value="FKBP-like"/>
    <property type="match status" value="1"/>
</dbReference>
<dbReference type="Pfam" id="PF01346">
    <property type="entry name" value="FKBP_N"/>
    <property type="match status" value="1"/>
</dbReference>
<dbReference type="GO" id="GO:0006457">
    <property type="term" value="P:protein folding"/>
    <property type="evidence" value="ECO:0007669"/>
    <property type="project" value="InterPro"/>
</dbReference>
<reference evidence="9 10" key="1">
    <citation type="submission" date="2016-10" db="EMBL/GenBank/DDBJ databases">
        <title>Pseudoalteromonas amylolytica sp. nov., isolated from the surface seawater.</title>
        <authorList>
            <person name="Wu Y.-H."/>
            <person name="Cheng H."/>
            <person name="Jin X.-B."/>
            <person name="Wang C.-S."/>
            <person name="Xu X.-W."/>
        </authorList>
    </citation>
    <scope>NUCLEOTIDE SEQUENCE [LARGE SCALE GENOMIC DNA]</scope>
    <source>
        <strain evidence="9 10">JCM 12483</strain>
    </source>
</reference>
<evidence type="ECO:0000256" key="7">
    <source>
        <dbReference type="RuleBase" id="RU003915"/>
    </source>
</evidence>
<dbReference type="OrthoDB" id="9814548at2"/>
<evidence type="ECO:0000256" key="2">
    <source>
        <dbReference type="ARBA" id="ARBA00006577"/>
    </source>
</evidence>
<organism evidence="9 10">
    <name type="scientific">Pseudoalteromonas byunsanensis</name>
    <dbReference type="NCBI Taxonomy" id="327939"/>
    <lineage>
        <taxon>Bacteria</taxon>
        <taxon>Pseudomonadati</taxon>
        <taxon>Pseudomonadota</taxon>
        <taxon>Gammaproteobacteria</taxon>
        <taxon>Alteromonadales</taxon>
        <taxon>Pseudoalteromonadaceae</taxon>
        <taxon>Pseudoalteromonas</taxon>
    </lineage>
</organism>
<comment type="catalytic activity">
    <reaction evidence="1 6 7">
        <text>[protein]-peptidylproline (omega=180) = [protein]-peptidylproline (omega=0)</text>
        <dbReference type="Rhea" id="RHEA:16237"/>
        <dbReference type="Rhea" id="RHEA-COMP:10747"/>
        <dbReference type="Rhea" id="RHEA-COMP:10748"/>
        <dbReference type="ChEBI" id="CHEBI:83833"/>
        <dbReference type="ChEBI" id="CHEBI:83834"/>
        <dbReference type="EC" id="5.2.1.8"/>
    </reaction>
</comment>
<dbReference type="InterPro" id="IPR001179">
    <property type="entry name" value="PPIase_FKBP_dom"/>
</dbReference>
<dbReference type="InterPro" id="IPR000774">
    <property type="entry name" value="PPIase_FKBP_N"/>
</dbReference>
<feature type="domain" description="PPIase FKBP-type" evidence="8">
    <location>
        <begin position="74"/>
        <end position="159"/>
    </location>
</feature>
<dbReference type="Pfam" id="PF00254">
    <property type="entry name" value="FKBP_C"/>
    <property type="match status" value="1"/>
</dbReference>
<evidence type="ECO:0000256" key="1">
    <source>
        <dbReference type="ARBA" id="ARBA00000971"/>
    </source>
</evidence>
<evidence type="ECO:0000256" key="6">
    <source>
        <dbReference type="PROSITE-ProRule" id="PRU00277"/>
    </source>
</evidence>
<evidence type="ECO:0000256" key="5">
    <source>
        <dbReference type="ARBA" id="ARBA00023235"/>
    </source>
</evidence>
<dbReference type="EC" id="5.2.1.8" evidence="7"/>
<keyword evidence="10" id="KW-1185">Reference proteome</keyword>
<dbReference type="Proteomes" id="UP000180253">
    <property type="component" value="Unassembled WGS sequence"/>
</dbReference>
<comment type="caution">
    <text evidence="9">The sequence shown here is derived from an EMBL/GenBank/DDBJ whole genome shotgun (WGS) entry which is preliminary data.</text>
</comment>
<keyword evidence="4 6" id="KW-0697">Rotamase</keyword>
<dbReference type="RefSeq" id="WP_070993213.1">
    <property type="nucleotide sequence ID" value="NZ_CBCSHD010000004.1"/>
</dbReference>
<protein>
    <recommendedName>
        <fullName evidence="7">Peptidyl-prolyl cis-trans isomerase</fullName>
        <ecNumber evidence="7">5.2.1.8</ecNumber>
    </recommendedName>
</protein>
<sequence length="160" mass="17508">MSTTNIILLVVILVMAALVYKQSKQQKQSAQYNRSAAQTFLEQNADKPNIKTTESGLQYEVLTEGSGDTHPTATSKVKVHYHGTLLDGSVFDSSVLRDSPISFALNQVIPGWTEGVQLMKVGDKYRFFIGPELGYGDRAAGKIEPGSLLIFEVELLAIES</sequence>
<dbReference type="Gene3D" id="3.10.50.40">
    <property type="match status" value="1"/>
</dbReference>
<dbReference type="STRING" id="327939.BIW53_16985"/>